<dbReference type="EMBL" id="QGKX02001521">
    <property type="protein sequence ID" value="KAF3512078.1"/>
    <property type="molecule type" value="Genomic_DNA"/>
</dbReference>
<reference evidence="2" key="1">
    <citation type="submission" date="2019-12" db="EMBL/GenBank/DDBJ databases">
        <title>Genome sequencing and annotation of Brassica cretica.</title>
        <authorList>
            <person name="Studholme D.J."/>
            <person name="Sarris P."/>
        </authorList>
    </citation>
    <scope>NUCLEOTIDE SEQUENCE</scope>
    <source>
        <strain evidence="2">PFS-109/04</strain>
        <tissue evidence="2">Leaf</tissue>
    </source>
</reference>
<protein>
    <submittedName>
        <fullName evidence="2">Uncharacterized protein</fullName>
    </submittedName>
</protein>
<dbReference type="AlphaFoldDB" id="A0A8S9P4L5"/>
<organism evidence="2 3">
    <name type="scientific">Brassica cretica</name>
    <name type="common">Mustard</name>
    <dbReference type="NCBI Taxonomy" id="69181"/>
    <lineage>
        <taxon>Eukaryota</taxon>
        <taxon>Viridiplantae</taxon>
        <taxon>Streptophyta</taxon>
        <taxon>Embryophyta</taxon>
        <taxon>Tracheophyta</taxon>
        <taxon>Spermatophyta</taxon>
        <taxon>Magnoliopsida</taxon>
        <taxon>eudicotyledons</taxon>
        <taxon>Gunneridae</taxon>
        <taxon>Pentapetalae</taxon>
        <taxon>rosids</taxon>
        <taxon>malvids</taxon>
        <taxon>Brassicales</taxon>
        <taxon>Brassicaceae</taxon>
        <taxon>Brassiceae</taxon>
        <taxon>Brassica</taxon>
    </lineage>
</organism>
<proteinExistence type="predicted"/>
<comment type="caution">
    <text evidence="2">The sequence shown here is derived from an EMBL/GenBank/DDBJ whole genome shotgun (WGS) entry which is preliminary data.</text>
</comment>
<dbReference type="Proteomes" id="UP000712600">
    <property type="component" value="Unassembled WGS sequence"/>
</dbReference>
<evidence type="ECO:0000313" key="2">
    <source>
        <dbReference type="EMBL" id="KAF3512078.1"/>
    </source>
</evidence>
<name>A0A8S9P4L5_BRACR</name>
<gene>
    <name evidence="2" type="ORF">F2Q69_00001608</name>
</gene>
<evidence type="ECO:0000256" key="1">
    <source>
        <dbReference type="SAM" id="MobiDB-lite"/>
    </source>
</evidence>
<sequence>MPWRGPLQSILKEGASSHTTGTPRYREINFQPPHSYPLTGREKPREATYLPRTATMSSIRSGETDLKTSAPILATLKTDHTHFPCLTNLVTAPGGADFKKKPNLGSQIRKLRSTILPRE</sequence>
<accession>A0A8S9P4L5</accession>
<evidence type="ECO:0000313" key="3">
    <source>
        <dbReference type="Proteomes" id="UP000712600"/>
    </source>
</evidence>
<feature type="region of interest" description="Disordered" evidence="1">
    <location>
        <begin position="1"/>
        <end position="46"/>
    </location>
</feature>